<dbReference type="EMBL" id="JAJJHW010003889">
    <property type="protein sequence ID" value="KAH8355206.1"/>
    <property type="molecule type" value="Genomic_DNA"/>
</dbReference>
<feature type="transmembrane region" description="Helical" evidence="1">
    <location>
        <begin position="154"/>
        <end position="173"/>
    </location>
</feature>
<name>A0AAD4JRD7_9MUSC</name>
<protein>
    <submittedName>
        <fullName evidence="2">Uncharacterized protein</fullName>
    </submittedName>
</protein>
<evidence type="ECO:0000313" key="2">
    <source>
        <dbReference type="EMBL" id="KAH8355206.1"/>
    </source>
</evidence>
<evidence type="ECO:0000256" key="1">
    <source>
        <dbReference type="SAM" id="Phobius"/>
    </source>
</evidence>
<proteinExistence type="predicted"/>
<comment type="caution">
    <text evidence="2">The sequence shown here is derived from an EMBL/GenBank/DDBJ whole genome shotgun (WGS) entry which is preliminary data.</text>
</comment>
<feature type="non-terminal residue" evidence="2">
    <location>
        <position position="1"/>
    </location>
</feature>
<organism evidence="2 3">
    <name type="scientific">Drosophila rubida</name>
    <dbReference type="NCBI Taxonomy" id="30044"/>
    <lineage>
        <taxon>Eukaryota</taxon>
        <taxon>Metazoa</taxon>
        <taxon>Ecdysozoa</taxon>
        <taxon>Arthropoda</taxon>
        <taxon>Hexapoda</taxon>
        <taxon>Insecta</taxon>
        <taxon>Pterygota</taxon>
        <taxon>Neoptera</taxon>
        <taxon>Endopterygota</taxon>
        <taxon>Diptera</taxon>
        <taxon>Brachycera</taxon>
        <taxon>Muscomorpha</taxon>
        <taxon>Ephydroidea</taxon>
        <taxon>Drosophilidae</taxon>
        <taxon>Drosophila</taxon>
    </lineage>
</organism>
<keyword evidence="1" id="KW-1133">Transmembrane helix</keyword>
<dbReference type="AlphaFoldDB" id="A0AAD4JRD7"/>
<accession>A0AAD4JRD7</accession>
<feature type="non-terminal residue" evidence="2">
    <location>
        <position position="174"/>
    </location>
</feature>
<sequence>NYRSRMNKEQCNAAVKRSWNMICNGECPEDMTSKYSAYMLKDGEPYSVFSMEKKPQHYLVFFRSEPISNCKTLEFVNSTFFRCLGGVGKPKPLEYPRSKLTCINYSFRMADELVSYCTSRYLPGNEFSAILYAEFDETTNEKIKGHSCSSCLNIHAWVLILIGLISLLVILRLR</sequence>
<evidence type="ECO:0000313" key="3">
    <source>
        <dbReference type="Proteomes" id="UP001200034"/>
    </source>
</evidence>
<keyword evidence="1" id="KW-0472">Membrane</keyword>
<keyword evidence="1" id="KW-0812">Transmembrane</keyword>
<dbReference type="Proteomes" id="UP001200034">
    <property type="component" value="Unassembled WGS sequence"/>
</dbReference>
<reference evidence="2" key="1">
    <citation type="journal article" date="2021" name="Mol. Ecol. Resour.">
        <title>Phylogenomic analyses of the genus Drosophila reveals genomic signals of climate adaptation.</title>
        <authorList>
            <person name="Li F."/>
            <person name="Rane R.V."/>
            <person name="Luria V."/>
            <person name="Xiong Z."/>
            <person name="Chen J."/>
            <person name="Li Z."/>
            <person name="Catullo R.A."/>
            <person name="Griffin P.C."/>
            <person name="Schiffer M."/>
            <person name="Pearce S."/>
            <person name="Lee S.F."/>
            <person name="McElroy K."/>
            <person name="Stocker A."/>
            <person name="Shirriffs J."/>
            <person name="Cockerell F."/>
            <person name="Coppin C."/>
            <person name="Sgro C.M."/>
            <person name="Karger A."/>
            <person name="Cain J.W."/>
            <person name="Weber J.A."/>
            <person name="Santpere G."/>
            <person name="Kirschner M.W."/>
            <person name="Hoffmann A.A."/>
            <person name="Oakeshott J.G."/>
            <person name="Zhang G."/>
        </authorList>
    </citation>
    <scope>NUCLEOTIDE SEQUENCE</scope>
    <source>
        <strain evidence="2">BGI-SZ-2011g</strain>
    </source>
</reference>
<gene>
    <name evidence="2" type="ORF">KR093_008300</name>
</gene>
<keyword evidence="3" id="KW-1185">Reference proteome</keyword>